<sequence length="126" mass="13807">MTRTRASARAAGTRFERQIADALLADAFYDAESSVDDADLTETCLDGWFDLTRVAETLLARFAVLELPEPSSRVESTLVNYCGYTNFDAALDTITVHDDGDLYADLSARPDADPADLRRALEGDPQ</sequence>
<dbReference type="AlphaFoldDB" id="R7WRI2"/>
<proteinExistence type="predicted"/>
<dbReference type="RefSeq" id="WP_010836805.1">
    <property type="nucleotide sequence ID" value="NZ_APMY01000021.1"/>
</dbReference>
<dbReference type="Proteomes" id="UP000013525">
    <property type="component" value="Unassembled WGS sequence"/>
</dbReference>
<organism evidence="1 2">
    <name type="scientific">Rhodococcus rhodnii LMG 5362</name>
    <dbReference type="NCBI Taxonomy" id="1273125"/>
    <lineage>
        <taxon>Bacteria</taxon>
        <taxon>Bacillati</taxon>
        <taxon>Actinomycetota</taxon>
        <taxon>Actinomycetes</taxon>
        <taxon>Mycobacteriales</taxon>
        <taxon>Nocardiaceae</taxon>
        <taxon>Rhodococcus</taxon>
    </lineage>
</organism>
<name>R7WRI2_9NOCA</name>
<comment type="caution">
    <text evidence="1">The sequence shown here is derived from an EMBL/GenBank/DDBJ whole genome shotgun (WGS) entry which is preliminary data.</text>
</comment>
<gene>
    <name evidence="1" type="ORF">Rrhod_0732</name>
</gene>
<evidence type="ECO:0000313" key="1">
    <source>
        <dbReference type="EMBL" id="EOM77923.1"/>
    </source>
</evidence>
<dbReference type="PATRIC" id="fig|1273125.3.peg.707"/>
<dbReference type="EMBL" id="APMY01000021">
    <property type="protein sequence ID" value="EOM77923.1"/>
    <property type="molecule type" value="Genomic_DNA"/>
</dbReference>
<reference evidence="1 2" key="1">
    <citation type="journal article" date="2013" name="Genome Announc.">
        <title>Draft Genome Sequence of Rhodococcus rhodnii Strain LMG5362, a Symbiont of Rhodnius prolixus (Hemiptera, Reduviidae, Triatominae), the Principle Vector of Trypanosoma cruzi.</title>
        <authorList>
            <person name="Pachebat J.A."/>
            <person name="van Keulen G."/>
            <person name="Whitten M.M."/>
            <person name="Girdwood S."/>
            <person name="Del Sol R."/>
            <person name="Dyson P.J."/>
            <person name="Facey P.D."/>
        </authorList>
    </citation>
    <scope>NUCLEOTIDE SEQUENCE [LARGE SCALE GENOMIC DNA]</scope>
    <source>
        <strain evidence="1 2">LMG 5362</strain>
    </source>
</reference>
<protein>
    <submittedName>
        <fullName evidence="1">Uncharacterized protein</fullName>
    </submittedName>
</protein>
<accession>R7WRI2</accession>
<keyword evidence="2" id="KW-1185">Reference proteome</keyword>
<evidence type="ECO:0000313" key="2">
    <source>
        <dbReference type="Proteomes" id="UP000013525"/>
    </source>
</evidence>